<dbReference type="Proteomes" id="UP000075755">
    <property type="component" value="Chromosome"/>
</dbReference>
<dbReference type="AlphaFoldDB" id="A0AAC8YLF5"/>
<name>A0AAC8YLF5_AMIAI</name>
<dbReference type="KEGG" id="aak:AA2016_1580"/>
<reference evidence="1 3" key="1">
    <citation type="submission" date="2016-03" db="EMBL/GenBank/DDBJ databases">
        <title>Complete genome of Aminobacter aminovorans KCTC 2477.</title>
        <authorList>
            <person name="Kim K.M."/>
        </authorList>
    </citation>
    <scope>NUCLEOTIDE SEQUENCE [LARGE SCALE GENOMIC DNA]</scope>
    <source>
        <strain evidence="1 3">KCTC 2477</strain>
    </source>
</reference>
<evidence type="ECO:0000313" key="4">
    <source>
        <dbReference type="Proteomes" id="UP000577697"/>
    </source>
</evidence>
<protein>
    <submittedName>
        <fullName evidence="1">Uncharacterized protein</fullName>
    </submittedName>
</protein>
<dbReference type="Proteomes" id="UP000577697">
    <property type="component" value="Unassembled WGS sequence"/>
</dbReference>
<evidence type="ECO:0000313" key="3">
    <source>
        <dbReference type="Proteomes" id="UP000075755"/>
    </source>
</evidence>
<sequence>MGKMMERRVDRLPGFLRLDPRLRFQVLDRADDSLGVGCDRCHEFGKFLPEIGREIPAEGRKVLALVGRVITWARPTTA</sequence>
<keyword evidence="4" id="KW-1185">Reference proteome</keyword>
<reference evidence="2 4" key="2">
    <citation type="submission" date="2020-08" db="EMBL/GenBank/DDBJ databases">
        <title>Genomic Encyclopedia of Type Strains, Phase IV (KMG-IV): sequencing the most valuable type-strain genomes for metagenomic binning, comparative biology and taxonomic classification.</title>
        <authorList>
            <person name="Goeker M."/>
        </authorList>
    </citation>
    <scope>NUCLEOTIDE SEQUENCE [LARGE SCALE GENOMIC DNA]</scope>
    <source>
        <strain evidence="2 4">DSM 10368</strain>
    </source>
</reference>
<gene>
    <name evidence="1" type="ORF">AA2016_1580</name>
    <name evidence="2" type="ORF">FHS67_002877</name>
</gene>
<evidence type="ECO:0000313" key="2">
    <source>
        <dbReference type="EMBL" id="MBB3706555.1"/>
    </source>
</evidence>
<dbReference type="EMBL" id="JACICB010000009">
    <property type="protein sequence ID" value="MBB3706555.1"/>
    <property type="molecule type" value="Genomic_DNA"/>
</dbReference>
<evidence type="ECO:0000313" key="1">
    <source>
        <dbReference type="EMBL" id="AMS40512.1"/>
    </source>
</evidence>
<accession>A0AAC8YLF5</accession>
<proteinExistence type="predicted"/>
<organism evidence="1 3">
    <name type="scientific">Aminobacter aminovorans</name>
    <name type="common">Chelatobacter heintzii</name>
    <dbReference type="NCBI Taxonomy" id="83263"/>
    <lineage>
        <taxon>Bacteria</taxon>
        <taxon>Pseudomonadati</taxon>
        <taxon>Pseudomonadota</taxon>
        <taxon>Alphaproteobacteria</taxon>
        <taxon>Hyphomicrobiales</taxon>
        <taxon>Phyllobacteriaceae</taxon>
        <taxon>Aminobacter</taxon>
    </lineage>
</organism>
<dbReference type="EMBL" id="CP015005">
    <property type="protein sequence ID" value="AMS40512.1"/>
    <property type="molecule type" value="Genomic_DNA"/>
</dbReference>